<feature type="domain" description="PTS EIIB type-4" evidence="8">
    <location>
        <begin position="1"/>
        <end position="158"/>
    </location>
</feature>
<dbReference type="Pfam" id="PF03830">
    <property type="entry name" value="PTSIIB_sorb"/>
    <property type="match status" value="1"/>
</dbReference>
<dbReference type="InterPro" id="IPR004720">
    <property type="entry name" value="PTS_IIB_sorbose-sp"/>
</dbReference>
<keyword evidence="3" id="KW-0963">Cytoplasm</keyword>
<evidence type="ECO:0000256" key="7">
    <source>
        <dbReference type="ARBA" id="ARBA00022777"/>
    </source>
</evidence>
<dbReference type="GO" id="GO:0008982">
    <property type="term" value="F:protein-N(PI)-phosphohistidine-sugar phosphotransferase activity"/>
    <property type="evidence" value="ECO:0007669"/>
    <property type="project" value="InterPro"/>
</dbReference>
<dbReference type="SUPFAM" id="SSF52728">
    <property type="entry name" value="PTS IIb component"/>
    <property type="match status" value="1"/>
</dbReference>
<evidence type="ECO:0000313" key="9">
    <source>
        <dbReference type="EMBL" id="SHI51164.1"/>
    </source>
</evidence>
<proteinExistence type="predicted"/>
<evidence type="ECO:0000256" key="4">
    <source>
        <dbReference type="ARBA" id="ARBA00022597"/>
    </source>
</evidence>
<dbReference type="AlphaFoldDB" id="A0A1M6BRE2"/>
<evidence type="ECO:0000256" key="2">
    <source>
        <dbReference type="ARBA" id="ARBA00022448"/>
    </source>
</evidence>
<sequence>MSTKIKLARIDKRLLHATVALNWSQFLNANYVVIVDPSYSNDPFIIKVMKLCLPEPMKVKIFSTKELVDFIEKDSSTKRNLMVIFKDLEVAKEAVEAGFKVNEIQIPYPASRIVIKKLSDFFSAKEIKYIRFIQEKGIKLFFQTSPMDNKEYSVFRKE</sequence>
<evidence type="ECO:0000313" key="10">
    <source>
        <dbReference type="Proteomes" id="UP000184241"/>
    </source>
</evidence>
<evidence type="ECO:0000256" key="5">
    <source>
        <dbReference type="ARBA" id="ARBA00022679"/>
    </source>
</evidence>
<protein>
    <submittedName>
        <fullName evidence="9">PTS system sorbose subfamily IIB component</fullName>
    </submittedName>
</protein>
<evidence type="ECO:0000256" key="3">
    <source>
        <dbReference type="ARBA" id="ARBA00022490"/>
    </source>
</evidence>
<dbReference type="InterPro" id="IPR036667">
    <property type="entry name" value="PTS_IIB_sorbose-sp_sf"/>
</dbReference>
<dbReference type="Gene3D" id="3.40.35.10">
    <property type="entry name" value="Phosphotransferase system, sorbose subfamily IIB component"/>
    <property type="match status" value="1"/>
</dbReference>
<keyword evidence="5" id="KW-0808">Transferase</keyword>
<dbReference type="GO" id="GO:0016301">
    <property type="term" value="F:kinase activity"/>
    <property type="evidence" value="ECO:0007669"/>
    <property type="project" value="UniProtKB-KW"/>
</dbReference>
<dbReference type="Proteomes" id="UP000184241">
    <property type="component" value="Unassembled WGS sequence"/>
</dbReference>
<gene>
    <name evidence="9" type="ORF">SAMN02745941_03923</name>
</gene>
<keyword evidence="2" id="KW-0813">Transport</keyword>
<evidence type="ECO:0000259" key="8">
    <source>
        <dbReference type="PROSITE" id="PS51101"/>
    </source>
</evidence>
<dbReference type="PROSITE" id="PS51101">
    <property type="entry name" value="PTS_EIIB_TYPE_4"/>
    <property type="match status" value="1"/>
</dbReference>
<keyword evidence="7" id="KW-0418">Kinase</keyword>
<keyword evidence="4" id="KW-0762">Sugar transport</keyword>
<accession>A0A1M6BRE2</accession>
<name>A0A1M6BRE2_9CLOT</name>
<evidence type="ECO:0000256" key="6">
    <source>
        <dbReference type="ARBA" id="ARBA00022683"/>
    </source>
</evidence>
<dbReference type="RefSeq" id="WP_073022273.1">
    <property type="nucleotide sequence ID" value="NZ_FQXU01000015.1"/>
</dbReference>
<organism evidence="9 10">
    <name type="scientific">Clostridium intestinale DSM 6191</name>
    <dbReference type="NCBI Taxonomy" id="1121320"/>
    <lineage>
        <taxon>Bacteria</taxon>
        <taxon>Bacillati</taxon>
        <taxon>Bacillota</taxon>
        <taxon>Clostridia</taxon>
        <taxon>Eubacteriales</taxon>
        <taxon>Clostridiaceae</taxon>
        <taxon>Clostridium</taxon>
    </lineage>
</organism>
<keyword evidence="6" id="KW-0598">Phosphotransferase system</keyword>
<dbReference type="GO" id="GO:0005737">
    <property type="term" value="C:cytoplasm"/>
    <property type="evidence" value="ECO:0007669"/>
    <property type="project" value="UniProtKB-SubCell"/>
</dbReference>
<comment type="subcellular location">
    <subcellularLocation>
        <location evidence="1">Cytoplasm</location>
    </subcellularLocation>
</comment>
<dbReference type="GO" id="GO:0009401">
    <property type="term" value="P:phosphoenolpyruvate-dependent sugar phosphotransferase system"/>
    <property type="evidence" value="ECO:0007669"/>
    <property type="project" value="UniProtKB-KW"/>
</dbReference>
<reference evidence="9 10" key="1">
    <citation type="submission" date="2016-11" db="EMBL/GenBank/DDBJ databases">
        <authorList>
            <person name="Jaros S."/>
            <person name="Januszkiewicz K."/>
            <person name="Wedrychowicz H."/>
        </authorList>
    </citation>
    <scope>NUCLEOTIDE SEQUENCE [LARGE SCALE GENOMIC DNA]</scope>
    <source>
        <strain evidence="9 10">DSM 6191</strain>
    </source>
</reference>
<evidence type="ECO:0000256" key="1">
    <source>
        <dbReference type="ARBA" id="ARBA00004496"/>
    </source>
</evidence>
<dbReference type="EMBL" id="FQXU01000015">
    <property type="protein sequence ID" value="SHI51164.1"/>
    <property type="molecule type" value="Genomic_DNA"/>
</dbReference>